<comment type="caution">
    <text evidence="2">The sequence shown here is derived from an EMBL/GenBank/DDBJ whole genome shotgun (WGS) entry which is preliminary data.</text>
</comment>
<evidence type="ECO:0000256" key="1">
    <source>
        <dbReference type="SAM" id="MobiDB-lite"/>
    </source>
</evidence>
<evidence type="ECO:0000313" key="3">
    <source>
        <dbReference type="Proteomes" id="UP001055172"/>
    </source>
</evidence>
<accession>A0AA37GYR8</accession>
<dbReference type="AlphaFoldDB" id="A0AA37GYR8"/>
<feature type="compositionally biased region" description="Low complexity" evidence="1">
    <location>
        <begin position="168"/>
        <end position="181"/>
    </location>
</feature>
<keyword evidence="3" id="KW-1185">Reference proteome</keyword>
<sequence>MLEVDGFAGCIAADNSHEPLPDDVPYRRSELMCLVALVCRQIRQGLDNSRTTSTVVMFTNTSARVLQARVELPRSSDPVEAPKIYIAKRLDVPLDEPTLAGGGEASYTRWLEIISWLSFQPSITPSLRVSKQRNVSTSQHRGTLSDAFSERLFSGGSASVGEGDDGLSTSPTSSTRSSILE</sequence>
<reference evidence="2 3" key="1">
    <citation type="submission" date="2021-07" db="EMBL/GenBank/DDBJ databases">
        <title>Genome data of Colletotrichum spaethianum.</title>
        <authorList>
            <person name="Utami Y.D."/>
            <person name="Hiruma K."/>
        </authorList>
    </citation>
    <scope>NUCLEOTIDE SEQUENCE [LARGE SCALE GENOMIC DNA]</scope>
    <source>
        <strain evidence="2 3">MAFF 242679</strain>
    </source>
</reference>
<organism evidence="2 3">
    <name type="scientific">Colletotrichum liriopes</name>
    <dbReference type="NCBI Taxonomy" id="708192"/>
    <lineage>
        <taxon>Eukaryota</taxon>
        <taxon>Fungi</taxon>
        <taxon>Dikarya</taxon>
        <taxon>Ascomycota</taxon>
        <taxon>Pezizomycotina</taxon>
        <taxon>Sordariomycetes</taxon>
        <taxon>Hypocreomycetidae</taxon>
        <taxon>Glomerellales</taxon>
        <taxon>Glomerellaceae</taxon>
        <taxon>Colletotrichum</taxon>
        <taxon>Colletotrichum spaethianum species complex</taxon>
    </lineage>
</organism>
<dbReference type="Proteomes" id="UP001055172">
    <property type="component" value="Unassembled WGS sequence"/>
</dbReference>
<evidence type="ECO:0000313" key="2">
    <source>
        <dbReference type="EMBL" id="GJC89344.1"/>
    </source>
</evidence>
<proteinExistence type="predicted"/>
<feature type="region of interest" description="Disordered" evidence="1">
    <location>
        <begin position="155"/>
        <end position="181"/>
    </location>
</feature>
<gene>
    <name evidence="2" type="ORF">ColLi_12182</name>
</gene>
<protein>
    <submittedName>
        <fullName evidence="2">Uncharacterized protein</fullName>
    </submittedName>
</protein>
<dbReference type="EMBL" id="BPPX01000040">
    <property type="protein sequence ID" value="GJC89344.1"/>
    <property type="molecule type" value="Genomic_DNA"/>
</dbReference>
<name>A0AA37GYR8_9PEZI</name>